<keyword evidence="3" id="KW-0963">Cytoplasm</keyword>
<dbReference type="KEGG" id="mpd:MCP_1215"/>
<comment type="function">
    <text evidence="3">DNA-dependent RNA polymerase (RNAP) catalyzes the transcription of DNA into RNA using the four ribonucleoside triphosphates as substrates.</text>
</comment>
<dbReference type="OrthoDB" id="30537at2157"/>
<organism evidence="5 6">
    <name type="scientific">Methanocella paludicola (strain DSM 17711 / JCM 13418 / NBRC 101707 / SANAE)</name>
    <dbReference type="NCBI Taxonomy" id="304371"/>
    <lineage>
        <taxon>Archaea</taxon>
        <taxon>Methanobacteriati</taxon>
        <taxon>Methanobacteriota</taxon>
        <taxon>Stenosarchaea group</taxon>
        <taxon>Methanomicrobia</taxon>
        <taxon>Methanocellales</taxon>
        <taxon>Methanocellaceae</taxon>
        <taxon>Methanocella</taxon>
    </lineage>
</organism>
<dbReference type="PANTHER" id="PTHR10535:SF0">
    <property type="entry name" value="DNA-DIRECTED RNA POLYMERASES I, II, AND III SUBUNIT RPABC1"/>
    <property type="match status" value="1"/>
</dbReference>
<reference evidence="5 6" key="1">
    <citation type="journal article" date="2007" name="Appl. Environ. Microbiol.">
        <title>Isolation of key methanogens for global methane emission from rice paddy fields: a novel isolate affiliated with the clone cluster rice cluster I.</title>
        <authorList>
            <person name="Sakai S."/>
            <person name="Imachi H."/>
            <person name="Sekiguchi Y."/>
            <person name="Ohashi A."/>
            <person name="Harada H."/>
            <person name="Kamagata Y."/>
        </authorList>
    </citation>
    <scope>NUCLEOTIDE SEQUENCE [LARGE SCALE GENOMIC DNA]</scope>
    <source>
        <strain evidence="6">DSM 17711 / JCM 13418 / NBRC 101707 / SANAE</strain>
    </source>
</reference>
<dbReference type="GO" id="GO:0006362">
    <property type="term" value="P:transcription elongation by RNA polymerase I"/>
    <property type="evidence" value="ECO:0007669"/>
    <property type="project" value="TreeGrafter"/>
</dbReference>
<keyword evidence="3" id="KW-0808">Transferase</keyword>
<dbReference type="Pfam" id="PF01191">
    <property type="entry name" value="RNA_pol_Rpb5_C"/>
    <property type="match status" value="1"/>
</dbReference>
<evidence type="ECO:0000259" key="4">
    <source>
        <dbReference type="Pfam" id="PF01191"/>
    </source>
</evidence>
<dbReference type="InParanoid" id="D1YXW5"/>
<evidence type="ECO:0000256" key="3">
    <source>
        <dbReference type="HAMAP-Rule" id="MF_00025"/>
    </source>
</evidence>
<dbReference type="GO" id="GO:0003899">
    <property type="term" value="F:DNA-directed RNA polymerase activity"/>
    <property type="evidence" value="ECO:0007669"/>
    <property type="project" value="UniProtKB-UniRule"/>
</dbReference>
<dbReference type="STRING" id="304371.MCP_1215"/>
<dbReference type="NCBIfam" id="NF007129">
    <property type="entry name" value="PRK09570.1"/>
    <property type="match status" value="1"/>
</dbReference>
<comment type="catalytic activity">
    <reaction evidence="3">
        <text>RNA(n) + a ribonucleoside 5'-triphosphate = RNA(n+1) + diphosphate</text>
        <dbReference type="Rhea" id="RHEA:21248"/>
        <dbReference type="Rhea" id="RHEA-COMP:14527"/>
        <dbReference type="Rhea" id="RHEA-COMP:17342"/>
        <dbReference type="ChEBI" id="CHEBI:33019"/>
        <dbReference type="ChEBI" id="CHEBI:61557"/>
        <dbReference type="ChEBI" id="CHEBI:140395"/>
        <dbReference type="EC" id="2.7.7.6"/>
    </reaction>
</comment>
<proteinExistence type="inferred from homology"/>
<accession>D1YXW5</accession>
<dbReference type="InterPro" id="IPR035913">
    <property type="entry name" value="RPB5-like_sf"/>
</dbReference>
<dbReference type="GO" id="GO:0006366">
    <property type="term" value="P:transcription by RNA polymerase II"/>
    <property type="evidence" value="ECO:0007669"/>
    <property type="project" value="TreeGrafter"/>
</dbReference>
<comment type="subcellular location">
    <subcellularLocation>
        <location evidence="3">Cytoplasm</location>
    </subcellularLocation>
</comment>
<keyword evidence="3" id="KW-0548">Nucleotidyltransferase</keyword>
<name>D1YXW5_METPS</name>
<dbReference type="InterPro" id="IPR000783">
    <property type="entry name" value="RNA_pol_subH/Rpb5_C"/>
</dbReference>
<comment type="subunit">
    <text evidence="3">Part of the RNA polymerase complex.</text>
</comment>
<evidence type="ECO:0000313" key="6">
    <source>
        <dbReference type="Proteomes" id="UP000001882"/>
    </source>
</evidence>
<reference evidence="6" key="3">
    <citation type="journal article" date="2011" name="PLoS ONE">
        <title>Genome sequence of a mesophilic hydrogenotrophic methanogen Methanocella paludicola, the first cultivated representative of the order Methanocellales.</title>
        <authorList>
            <person name="Sakai S."/>
            <person name="Takaki Y."/>
            <person name="Shimamura S."/>
            <person name="Sekine M."/>
            <person name="Tajima T."/>
            <person name="Kosugi H."/>
            <person name="Ichikawa N."/>
            <person name="Tasumi E."/>
            <person name="Hiraki A.T."/>
            <person name="Shimizu A."/>
            <person name="Kato Y."/>
            <person name="Nishiko R."/>
            <person name="Mori K."/>
            <person name="Fujita N."/>
            <person name="Imachi H."/>
            <person name="Takai K."/>
        </authorList>
    </citation>
    <scope>NUCLEOTIDE SEQUENCE [LARGE SCALE GENOMIC DNA]</scope>
    <source>
        <strain evidence="6">DSM 17711 / JCM 13418 / NBRC 101707 / SANAE</strain>
    </source>
</reference>
<dbReference type="GO" id="GO:0005737">
    <property type="term" value="C:cytoplasm"/>
    <property type="evidence" value="ECO:0007669"/>
    <property type="project" value="UniProtKB-SubCell"/>
</dbReference>
<dbReference type="GO" id="GO:0003677">
    <property type="term" value="F:DNA binding"/>
    <property type="evidence" value="ECO:0007669"/>
    <property type="project" value="InterPro"/>
</dbReference>
<dbReference type="AlphaFoldDB" id="D1YXW5"/>
<dbReference type="InterPro" id="IPR014381">
    <property type="entry name" value="Arch_Rpo5/euc_Rpb5"/>
</dbReference>
<dbReference type="EC" id="2.7.7.6" evidence="3"/>
<dbReference type="EMBL" id="AP011532">
    <property type="protein sequence ID" value="BAI61287.1"/>
    <property type="molecule type" value="Genomic_DNA"/>
</dbReference>
<dbReference type="GO" id="GO:0042797">
    <property type="term" value="P:tRNA transcription by RNA polymerase III"/>
    <property type="evidence" value="ECO:0007669"/>
    <property type="project" value="TreeGrafter"/>
</dbReference>
<dbReference type="eggNOG" id="arCOG04258">
    <property type="taxonomic scope" value="Archaea"/>
</dbReference>
<protein>
    <recommendedName>
        <fullName evidence="3">DNA-directed RNA polymerase subunit Rpo5</fullName>
        <ecNumber evidence="3">2.7.7.6</ecNumber>
    </recommendedName>
    <alternativeName>
        <fullName evidence="3">DNA-directed RNA polymerase subunit H</fullName>
    </alternativeName>
</protein>
<evidence type="ECO:0000313" key="5">
    <source>
        <dbReference type="EMBL" id="BAI61287.1"/>
    </source>
</evidence>
<dbReference type="SUPFAM" id="SSF55287">
    <property type="entry name" value="RPB5-like RNA polymerase subunit"/>
    <property type="match status" value="1"/>
</dbReference>
<dbReference type="GO" id="GO:0000428">
    <property type="term" value="C:DNA-directed RNA polymerase complex"/>
    <property type="evidence" value="ECO:0007669"/>
    <property type="project" value="UniProtKB-KW"/>
</dbReference>
<gene>
    <name evidence="3 5" type="primary">rpoH</name>
    <name evidence="3" type="synonym">rpo5</name>
    <name evidence="5" type="ordered locus">MCP_1215</name>
</gene>
<dbReference type="PANTHER" id="PTHR10535">
    <property type="entry name" value="DNA-DIRECTED RNA POLYMERASES I, II, AND III SUBUNIT RPABC1"/>
    <property type="match status" value="1"/>
</dbReference>
<comment type="similarity">
    <text evidence="3">Belongs to the archaeal Rpo5/eukaryotic RPB5 RNA polymerase subunit family.</text>
</comment>
<dbReference type="FunCoup" id="D1YXW5">
    <property type="interactions" value="2"/>
</dbReference>
<evidence type="ECO:0000256" key="2">
    <source>
        <dbReference type="ARBA" id="ARBA00023163"/>
    </source>
</evidence>
<dbReference type="Proteomes" id="UP000001882">
    <property type="component" value="Chromosome"/>
</dbReference>
<sequence>MTKKFDVLTHDLVPNHILLTEEETQELLKRYSITRGQLPKIKSSDVVVKQIGAKPGDVLKIIRRSLTAGKAVAYRLVID</sequence>
<dbReference type="Gene3D" id="3.90.940.20">
    <property type="entry name" value="RPB5-like RNA polymerase subunit"/>
    <property type="match status" value="1"/>
</dbReference>
<keyword evidence="2 3" id="KW-0804">Transcription</keyword>
<keyword evidence="6" id="KW-1185">Reference proteome</keyword>
<reference evidence="5 6" key="2">
    <citation type="journal article" date="2008" name="Int. J. Syst. Evol. Microbiol.">
        <title>Methanocella paludicola gen. nov., sp. nov., a methane-producing archaeon, the first isolate of the lineage 'Rice Cluster I', and proposal of the new archaeal order Methanocellales ord. nov.</title>
        <authorList>
            <person name="Sakai S."/>
            <person name="Imachi H."/>
            <person name="Hanada S."/>
            <person name="Ohashi A."/>
            <person name="Harada H."/>
            <person name="Kamagata Y."/>
        </authorList>
    </citation>
    <scope>NUCLEOTIDE SEQUENCE [LARGE SCALE GENOMIC DNA]</scope>
    <source>
        <strain evidence="6">DSM 17711 / JCM 13418 / NBRC 101707 / SANAE</strain>
    </source>
</reference>
<feature type="domain" description="RNA polymerase subunit H/Rpb5 C-terminal" evidence="4">
    <location>
        <begin position="5"/>
        <end position="77"/>
    </location>
</feature>
<evidence type="ECO:0000256" key="1">
    <source>
        <dbReference type="ARBA" id="ARBA00022478"/>
    </source>
</evidence>
<keyword evidence="1 3" id="KW-0240">DNA-directed RNA polymerase</keyword>
<dbReference type="HAMAP" id="MF_00025">
    <property type="entry name" value="RNApol_Rpo5_RPB5"/>
    <property type="match status" value="1"/>
</dbReference>